<accession>A0A0H3J1X0</accession>
<feature type="transmembrane region" description="Helical" evidence="8">
    <location>
        <begin position="149"/>
        <end position="171"/>
    </location>
</feature>
<dbReference type="Pfam" id="PF03824">
    <property type="entry name" value="NicO"/>
    <property type="match status" value="1"/>
</dbReference>
<evidence type="ECO:0000256" key="3">
    <source>
        <dbReference type="ARBA" id="ARBA00022448"/>
    </source>
</evidence>
<evidence type="ECO:0000256" key="4">
    <source>
        <dbReference type="ARBA" id="ARBA00022596"/>
    </source>
</evidence>
<dbReference type="GO" id="GO:0012505">
    <property type="term" value="C:endomembrane system"/>
    <property type="evidence" value="ECO:0007669"/>
    <property type="project" value="UniProtKB-SubCell"/>
</dbReference>
<gene>
    <name evidence="9" type="primary">nixA1</name>
    <name evidence="9" type="ORF">CLPA_c06120</name>
    <name evidence="10" type="ORF">CP6013_02537</name>
</gene>
<evidence type="ECO:0000313" key="10">
    <source>
        <dbReference type="EMBL" id="KRU13289.1"/>
    </source>
</evidence>
<dbReference type="PATRIC" id="fig|1262449.3.peg.512"/>
<dbReference type="EMBL" id="JPGY02000001">
    <property type="protein sequence ID" value="KRU13289.1"/>
    <property type="molecule type" value="Genomic_DNA"/>
</dbReference>
<dbReference type="InterPro" id="IPR011541">
    <property type="entry name" value="Ni/Co_transpt_high_affinity"/>
</dbReference>
<keyword evidence="3 8" id="KW-0813">Transport</keyword>
<dbReference type="GO" id="GO:0015099">
    <property type="term" value="F:nickel cation transmembrane transporter activity"/>
    <property type="evidence" value="ECO:0007669"/>
    <property type="project" value="UniProtKB-UniRule"/>
</dbReference>
<organism evidence="9 12">
    <name type="scientific">Clostridium pasteurianum DSM 525 = ATCC 6013</name>
    <dbReference type="NCBI Taxonomy" id="1262449"/>
    <lineage>
        <taxon>Bacteria</taxon>
        <taxon>Bacillati</taxon>
        <taxon>Bacillota</taxon>
        <taxon>Clostridia</taxon>
        <taxon>Eubacteriales</taxon>
        <taxon>Clostridiaceae</taxon>
        <taxon>Clostridium</taxon>
    </lineage>
</organism>
<feature type="transmembrane region" description="Helical" evidence="8">
    <location>
        <begin position="41"/>
        <end position="63"/>
    </location>
</feature>
<feature type="transmembrane region" description="Helical" evidence="8">
    <location>
        <begin position="217"/>
        <end position="239"/>
    </location>
</feature>
<feature type="transmembrane region" description="Helical" evidence="8">
    <location>
        <begin position="251"/>
        <end position="270"/>
    </location>
</feature>
<evidence type="ECO:0000256" key="7">
    <source>
        <dbReference type="ARBA" id="ARBA00023136"/>
    </source>
</evidence>
<keyword evidence="4" id="KW-0533">Nickel</keyword>
<dbReference type="EMBL" id="CP009268">
    <property type="protein sequence ID" value="AJA50700.1"/>
    <property type="molecule type" value="Genomic_DNA"/>
</dbReference>
<comment type="subcellular location">
    <subcellularLocation>
        <location evidence="8">Cell membrane</location>
        <topology evidence="8">Multi-pass membrane protein</topology>
    </subcellularLocation>
    <subcellularLocation>
        <location evidence="1">Endomembrane system</location>
        <topology evidence="1">Multi-pass membrane protein</topology>
    </subcellularLocation>
</comment>
<dbReference type="PANTHER" id="PTHR31611:SF0">
    <property type="entry name" value="HIGH-AFFINITY NICKEL TRANSPORT PROTEIN NIC1"/>
    <property type="match status" value="1"/>
</dbReference>
<keyword evidence="5 8" id="KW-0812">Transmembrane</keyword>
<dbReference type="KEGG" id="cpae:CPAST_c06120"/>
<dbReference type="InterPro" id="IPR004688">
    <property type="entry name" value="Ni/Co_transpt"/>
</dbReference>
<reference evidence="10" key="2">
    <citation type="submission" date="2015-10" db="EMBL/GenBank/DDBJ databases">
        <title>Improved Draft Genome Sequence of Clostridium pasteurianum Strain ATCC 6013 (DSM 525) Using a Hybrid Next-Generation Sequencing Approach.</title>
        <authorList>
            <person name="Pyne M.E."/>
            <person name="Utturkar S.M."/>
            <person name="Brown S.D."/>
            <person name="Moo-Young M."/>
            <person name="Chung D.A."/>
            <person name="Chou P.C."/>
        </authorList>
    </citation>
    <scope>NUCLEOTIDE SEQUENCE</scope>
    <source>
        <strain evidence="10">ATCC 6013</strain>
    </source>
</reference>
<evidence type="ECO:0000256" key="1">
    <source>
        <dbReference type="ARBA" id="ARBA00004127"/>
    </source>
</evidence>
<dbReference type="NCBIfam" id="TIGR00802">
    <property type="entry name" value="nico"/>
    <property type="match status" value="1"/>
</dbReference>
<sequence length="370" mass="40903">MVKTGNIIRLATYSKVIKFSNFSKCYKVLATKISLIKNVKWIYYAVAVAVLHIIGIAILAVYAREYPEMLGFGFLVYTLGLRHAFDADHIAAIDNTVRKLAQQKEESNGVGFFFSLGHSTVVFVMVLITTFSMKWARGNIPQIKEIGSVIGTSVSGGFLLLIGILNLYIWFDIYKIFVTTRKGKYNEEELDKLLLNRGLISRFGGPLYKIINKSWHIYPLGFLFGLGFDTASEVALLAISVNAASQAVPGTLLIALPILFAAGMSLMDTADGIFMTNAYSWAFSTPLRKIYYNLSVTGISVVAALCIGFIELTQILAPKLGLTSGIWKWITDLDFGSVGYLLVALFVLSWGLSYFIWKKLDLESTTGPTV</sequence>
<feature type="transmembrane region" description="Helical" evidence="8">
    <location>
        <begin position="290"/>
        <end position="317"/>
    </location>
</feature>
<dbReference type="AlphaFoldDB" id="A0A0H3J1X0"/>
<feature type="transmembrane region" description="Helical" evidence="8">
    <location>
        <begin position="109"/>
        <end position="128"/>
    </location>
</feature>
<comment type="similarity">
    <text evidence="2 8">Belongs to the NiCoT transporter (TC 2.A.52) family.</text>
</comment>
<protein>
    <recommendedName>
        <fullName evidence="8">Nickel/cobalt efflux system</fullName>
    </recommendedName>
</protein>
<evidence type="ECO:0000256" key="2">
    <source>
        <dbReference type="ARBA" id="ARBA00010892"/>
    </source>
</evidence>
<keyword evidence="12" id="KW-1185">Reference proteome</keyword>
<proteinExistence type="inferred from homology"/>
<dbReference type="PANTHER" id="PTHR31611">
    <property type="entry name" value="HIGH-AFFINITY NICKEL TRANSPORT PROTEIN NIC1"/>
    <property type="match status" value="1"/>
</dbReference>
<evidence type="ECO:0000256" key="8">
    <source>
        <dbReference type="RuleBase" id="RU362101"/>
    </source>
</evidence>
<feature type="transmembrane region" description="Helical" evidence="8">
    <location>
        <begin position="338"/>
        <end position="357"/>
    </location>
</feature>
<dbReference type="KEGG" id="cpat:CLPA_c06120"/>
<evidence type="ECO:0000313" key="9">
    <source>
        <dbReference type="EMBL" id="AJA50700.1"/>
    </source>
</evidence>
<keyword evidence="7 8" id="KW-0472">Membrane</keyword>
<evidence type="ECO:0000313" key="12">
    <source>
        <dbReference type="Proteomes" id="UP000030905"/>
    </source>
</evidence>
<dbReference type="Proteomes" id="UP000030905">
    <property type="component" value="Chromosome"/>
</dbReference>
<dbReference type="Proteomes" id="UP000028042">
    <property type="component" value="Unassembled WGS sequence"/>
</dbReference>
<evidence type="ECO:0000313" key="11">
    <source>
        <dbReference type="Proteomes" id="UP000028042"/>
    </source>
</evidence>
<evidence type="ECO:0000256" key="5">
    <source>
        <dbReference type="ARBA" id="ARBA00022692"/>
    </source>
</evidence>
<dbReference type="GO" id="GO:0005886">
    <property type="term" value="C:plasma membrane"/>
    <property type="evidence" value="ECO:0007669"/>
    <property type="project" value="UniProtKB-SubCell"/>
</dbReference>
<evidence type="ECO:0000256" key="6">
    <source>
        <dbReference type="ARBA" id="ARBA00022989"/>
    </source>
</evidence>
<reference evidence="10 11" key="3">
    <citation type="journal article" name="Genome Announc.">
        <title>Improved Draft Genome Sequence of Clostridium pasteurianum Strain ATCC 6013 (DSM 525) Using a Hybrid Next-Generation Sequencing Approach.</title>
        <authorList>
            <person name="Pyne M.E."/>
            <person name="Utturkar S."/>
            <person name="Brown S.D."/>
            <person name="Moo-Young M."/>
            <person name="Chung D.A."/>
            <person name="Chou C.P."/>
        </authorList>
    </citation>
    <scope>NUCLEOTIDE SEQUENCE [LARGE SCALE GENOMIC DNA]</scope>
    <source>
        <strain evidence="10 11">ATCC 6013</strain>
    </source>
</reference>
<dbReference type="eggNOG" id="COG3376">
    <property type="taxonomic scope" value="Bacteria"/>
</dbReference>
<name>A0A0H3J1X0_CLOPA</name>
<reference evidence="9 12" key="1">
    <citation type="journal article" date="2015" name="Genome Announc.">
        <title>Complete Genome Sequence of the Nitrogen-Fixing and Solvent-Producing Clostridium pasteurianum DSM 525.</title>
        <authorList>
            <person name="Poehlein A."/>
            <person name="Grosse-Honebrink A."/>
            <person name="Zhang Y."/>
            <person name="Minton N.P."/>
            <person name="Daniel R."/>
        </authorList>
    </citation>
    <scope>NUCLEOTIDE SEQUENCE [LARGE SCALE GENOMIC DNA]</scope>
    <source>
        <strain evidence="9">DSM 525</strain>
        <strain evidence="12">DSM 525 / ATCC 6013</strain>
    </source>
</reference>
<keyword evidence="6 8" id="KW-1133">Transmembrane helix</keyword>